<protein>
    <submittedName>
        <fullName evidence="3">MBL fold metallo-hydrolase</fullName>
    </submittedName>
</protein>
<dbReference type="RefSeq" id="WP_232878198.1">
    <property type="nucleotide sequence ID" value="NZ_JAJSOJ010000036.1"/>
</dbReference>
<dbReference type="InterPro" id="IPR036866">
    <property type="entry name" value="RibonucZ/Hydroxyglut_hydro"/>
</dbReference>
<evidence type="ECO:0000256" key="1">
    <source>
        <dbReference type="SAM" id="MobiDB-lite"/>
    </source>
</evidence>
<dbReference type="Gene3D" id="3.60.15.10">
    <property type="entry name" value="Ribonuclease Z/Hydroxyacylglutathione hydrolase-like"/>
    <property type="match status" value="1"/>
</dbReference>
<feature type="compositionally biased region" description="Pro residues" evidence="1">
    <location>
        <begin position="31"/>
        <end position="42"/>
    </location>
</feature>
<comment type="caution">
    <text evidence="3">The sequence shown here is derived from an EMBL/GenBank/DDBJ whole genome shotgun (WGS) entry which is preliminary data.</text>
</comment>
<dbReference type="EMBL" id="JAJSOJ010000036">
    <property type="protein sequence ID" value="MCE0744431.1"/>
    <property type="molecule type" value="Genomic_DNA"/>
</dbReference>
<dbReference type="Proteomes" id="UP001521074">
    <property type="component" value="Unassembled WGS sequence"/>
</dbReference>
<name>A0ABS8VWB9_9PROT</name>
<dbReference type="InterPro" id="IPR001279">
    <property type="entry name" value="Metallo-B-lactamas"/>
</dbReference>
<dbReference type="Pfam" id="PF12706">
    <property type="entry name" value="Lactamase_B_2"/>
    <property type="match status" value="1"/>
</dbReference>
<evidence type="ECO:0000259" key="2">
    <source>
        <dbReference type="Pfam" id="PF12706"/>
    </source>
</evidence>
<gene>
    <name evidence="3" type="ORF">LWC05_11110</name>
</gene>
<organism evidence="3 4">
    <name type="scientific">Acetobacter sicerae</name>
    <dbReference type="NCBI Taxonomy" id="85325"/>
    <lineage>
        <taxon>Bacteria</taxon>
        <taxon>Pseudomonadati</taxon>
        <taxon>Pseudomonadota</taxon>
        <taxon>Alphaproteobacteria</taxon>
        <taxon>Acetobacterales</taxon>
        <taxon>Acetobacteraceae</taxon>
        <taxon>Acetobacter</taxon>
    </lineage>
</organism>
<dbReference type="SUPFAM" id="SSF56281">
    <property type="entry name" value="Metallo-hydrolase/oxidoreductase"/>
    <property type="match status" value="1"/>
</dbReference>
<dbReference type="PANTHER" id="PTHR15032:SF4">
    <property type="entry name" value="N-ACYL-PHOSPHATIDYLETHANOLAMINE-HYDROLYZING PHOSPHOLIPASE D"/>
    <property type="match status" value="1"/>
</dbReference>
<feature type="domain" description="Metallo-beta-lactamase" evidence="2">
    <location>
        <begin position="118"/>
        <end position="316"/>
    </location>
</feature>
<proteinExistence type="predicted"/>
<dbReference type="PANTHER" id="PTHR15032">
    <property type="entry name" value="N-ACYL-PHOSPHATIDYLETHANOLAMINE-HYDROLYZING PHOSPHOLIPASE D"/>
    <property type="match status" value="1"/>
</dbReference>
<keyword evidence="4" id="KW-1185">Reference proteome</keyword>
<sequence>MKQTVLPLSDHCNGEIFVNSPLPEDWREAPRPPAWPEPPAPPQSAAQAGKKRRGVRPLVFLRWMIASLREKPPQDLEPDVLGNPYAVPGQGEVAVTFIGHDTFLLRFPLPDGGTLSALTDPIFSERCSPLPFMGPKRFRPPAYQLADLPPIDVVLVSHCHYDHLDLPSLRALAQRDNPVVVTTVQTGDLIRKAGLSRVSELDWWQNVRIGDLEVVCTPARHFTQRGLTDAGKRLWGGFFLSFPKSQEIPSVFFAGDTAHGPHWKEIRTRLGAPDIALLPIGAYAPRPLLRKVHTDPVEAVEAFRQLQARHGIAMHFGTFPLSQEPLGEPERCLRETAEWAGLAPDAFAPLGFGETRLLRR</sequence>
<evidence type="ECO:0000313" key="4">
    <source>
        <dbReference type="Proteomes" id="UP001521074"/>
    </source>
</evidence>
<feature type="region of interest" description="Disordered" evidence="1">
    <location>
        <begin position="19"/>
        <end position="53"/>
    </location>
</feature>
<evidence type="ECO:0000313" key="3">
    <source>
        <dbReference type="EMBL" id="MCE0744431.1"/>
    </source>
</evidence>
<accession>A0ABS8VWB9</accession>
<reference evidence="3 4" key="1">
    <citation type="submission" date="2021-12" db="EMBL/GenBank/DDBJ databases">
        <title>Genome sequence of Acetobacter sicerae DmPark20a_162.</title>
        <authorList>
            <person name="Chaston J.M."/>
        </authorList>
    </citation>
    <scope>NUCLEOTIDE SEQUENCE [LARGE SCALE GENOMIC DNA]</scope>
    <source>
        <strain evidence="3 4">DmPark20a_162</strain>
    </source>
</reference>